<evidence type="ECO:0000259" key="8">
    <source>
        <dbReference type="PROSITE" id="PS50928"/>
    </source>
</evidence>
<evidence type="ECO:0000256" key="2">
    <source>
        <dbReference type="ARBA" id="ARBA00022448"/>
    </source>
</evidence>
<sequence>MALITDSEYRKRKNKFVYGGIVAVLALGIPVQIFPFIWLISSSLKGVQDIFELPPRLIPKTFHFENFTHVLDVLPFGLYAGNTFIIAAATIVLQITVSTLAAFSLSKLKPKFGNFVLMFFLATMMIPEGATLIPRYLMMVHFPLTGWNLINTKWSVILPGAAWAWPIFLLKGFFDGLPNELFDAAKIDGASNMRTLRSIIVPLSKPIFAVVTLQTFLGVYNQFVVPLVMMPDSKQWTIMVAIYNMQNSGNFGWHYIMVLLVYATIPLLIAFLFAQKYLVQGISMTGLKG</sequence>
<dbReference type="CDD" id="cd06261">
    <property type="entry name" value="TM_PBP2"/>
    <property type="match status" value="1"/>
</dbReference>
<feature type="transmembrane region" description="Helical" evidence="7">
    <location>
        <begin position="253"/>
        <end position="274"/>
    </location>
</feature>
<dbReference type="InterPro" id="IPR000515">
    <property type="entry name" value="MetI-like"/>
</dbReference>
<keyword evidence="10" id="KW-1185">Reference proteome</keyword>
<dbReference type="AlphaFoldDB" id="A0A329MXM5"/>
<dbReference type="GO" id="GO:0005886">
    <property type="term" value="C:plasma membrane"/>
    <property type="evidence" value="ECO:0007669"/>
    <property type="project" value="UniProtKB-SubCell"/>
</dbReference>
<proteinExistence type="inferred from homology"/>
<keyword evidence="6 7" id="KW-0472">Membrane</keyword>
<dbReference type="PANTHER" id="PTHR43744:SF12">
    <property type="entry name" value="ABC TRANSPORTER PERMEASE PROTEIN MG189-RELATED"/>
    <property type="match status" value="1"/>
</dbReference>
<evidence type="ECO:0000256" key="1">
    <source>
        <dbReference type="ARBA" id="ARBA00004651"/>
    </source>
</evidence>
<feature type="transmembrane region" description="Helical" evidence="7">
    <location>
        <begin position="154"/>
        <end position="174"/>
    </location>
</feature>
<dbReference type="OrthoDB" id="9794684at2"/>
<organism evidence="9 10">
    <name type="scientific">Paenibacillus contaminans</name>
    <dbReference type="NCBI Taxonomy" id="450362"/>
    <lineage>
        <taxon>Bacteria</taxon>
        <taxon>Bacillati</taxon>
        <taxon>Bacillota</taxon>
        <taxon>Bacilli</taxon>
        <taxon>Bacillales</taxon>
        <taxon>Paenibacillaceae</taxon>
        <taxon>Paenibacillus</taxon>
    </lineage>
</organism>
<evidence type="ECO:0000256" key="5">
    <source>
        <dbReference type="ARBA" id="ARBA00022989"/>
    </source>
</evidence>
<gene>
    <name evidence="9" type="ORF">DQG23_05995</name>
</gene>
<keyword evidence="4 7" id="KW-0812">Transmembrane</keyword>
<feature type="transmembrane region" description="Helical" evidence="7">
    <location>
        <begin position="84"/>
        <end position="103"/>
    </location>
</feature>
<feature type="domain" description="ABC transmembrane type-1" evidence="8">
    <location>
        <begin position="80"/>
        <end position="274"/>
    </location>
</feature>
<accession>A0A329MXM5</accession>
<dbReference type="PROSITE" id="PS50928">
    <property type="entry name" value="ABC_TM1"/>
    <property type="match status" value="1"/>
</dbReference>
<name>A0A329MXM5_9BACL</name>
<dbReference type="Gene3D" id="1.10.3720.10">
    <property type="entry name" value="MetI-like"/>
    <property type="match status" value="1"/>
</dbReference>
<feature type="transmembrane region" description="Helical" evidence="7">
    <location>
        <begin position="115"/>
        <end position="134"/>
    </location>
</feature>
<dbReference type="Proteomes" id="UP000250369">
    <property type="component" value="Unassembled WGS sequence"/>
</dbReference>
<comment type="similarity">
    <text evidence="7">Belongs to the binding-protein-dependent transport system permease family.</text>
</comment>
<keyword evidence="3" id="KW-1003">Cell membrane</keyword>
<protein>
    <submittedName>
        <fullName evidence="9">Carbohydrate ABC transporter permease</fullName>
    </submittedName>
</protein>
<dbReference type="EMBL" id="QMFB01000002">
    <property type="protein sequence ID" value="RAV22487.1"/>
    <property type="molecule type" value="Genomic_DNA"/>
</dbReference>
<evidence type="ECO:0000256" key="7">
    <source>
        <dbReference type="RuleBase" id="RU363032"/>
    </source>
</evidence>
<dbReference type="SUPFAM" id="SSF161098">
    <property type="entry name" value="MetI-like"/>
    <property type="match status" value="1"/>
</dbReference>
<reference evidence="9 10" key="1">
    <citation type="journal article" date="2009" name="Int. J. Syst. Evol. Microbiol.">
        <title>Paenibacillus contaminans sp. nov., isolated from a contaminated laboratory plate.</title>
        <authorList>
            <person name="Chou J.H."/>
            <person name="Lee J.H."/>
            <person name="Lin M.C."/>
            <person name="Chang P.S."/>
            <person name="Arun A.B."/>
            <person name="Young C.C."/>
            <person name="Chen W.M."/>
        </authorList>
    </citation>
    <scope>NUCLEOTIDE SEQUENCE [LARGE SCALE GENOMIC DNA]</scope>
    <source>
        <strain evidence="9 10">CKOBP-6</strain>
    </source>
</reference>
<feature type="transmembrane region" description="Helical" evidence="7">
    <location>
        <begin position="195"/>
        <end position="220"/>
    </location>
</feature>
<dbReference type="PANTHER" id="PTHR43744">
    <property type="entry name" value="ABC TRANSPORTER PERMEASE PROTEIN MG189-RELATED-RELATED"/>
    <property type="match status" value="1"/>
</dbReference>
<evidence type="ECO:0000256" key="6">
    <source>
        <dbReference type="ARBA" id="ARBA00023136"/>
    </source>
</evidence>
<dbReference type="InterPro" id="IPR035906">
    <property type="entry name" value="MetI-like_sf"/>
</dbReference>
<dbReference type="GO" id="GO:0055085">
    <property type="term" value="P:transmembrane transport"/>
    <property type="evidence" value="ECO:0007669"/>
    <property type="project" value="InterPro"/>
</dbReference>
<dbReference type="Pfam" id="PF00528">
    <property type="entry name" value="BPD_transp_1"/>
    <property type="match status" value="1"/>
</dbReference>
<keyword evidence="5 7" id="KW-1133">Transmembrane helix</keyword>
<keyword evidence="2 7" id="KW-0813">Transport</keyword>
<evidence type="ECO:0000256" key="3">
    <source>
        <dbReference type="ARBA" id="ARBA00022475"/>
    </source>
</evidence>
<dbReference type="RefSeq" id="WP_113029893.1">
    <property type="nucleotide sequence ID" value="NZ_QMFB01000002.1"/>
</dbReference>
<comment type="subcellular location">
    <subcellularLocation>
        <location evidence="1 7">Cell membrane</location>
        <topology evidence="1 7">Multi-pass membrane protein</topology>
    </subcellularLocation>
</comment>
<feature type="transmembrane region" description="Helical" evidence="7">
    <location>
        <begin position="16"/>
        <end position="40"/>
    </location>
</feature>
<evidence type="ECO:0000313" key="10">
    <source>
        <dbReference type="Proteomes" id="UP000250369"/>
    </source>
</evidence>
<evidence type="ECO:0000256" key="4">
    <source>
        <dbReference type="ARBA" id="ARBA00022692"/>
    </source>
</evidence>
<comment type="caution">
    <text evidence="9">The sequence shown here is derived from an EMBL/GenBank/DDBJ whole genome shotgun (WGS) entry which is preliminary data.</text>
</comment>
<evidence type="ECO:0000313" key="9">
    <source>
        <dbReference type="EMBL" id="RAV22487.1"/>
    </source>
</evidence>